<dbReference type="Gene3D" id="1.10.10.10">
    <property type="entry name" value="Winged helix-like DNA-binding domain superfamily/Winged helix DNA-binding domain"/>
    <property type="match status" value="1"/>
</dbReference>
<dbReference type="InterPro" id="IPR001766">
    <property type="entry name" value="Fork_head_dom"/>
</dbReference>
<gene>
    <name evidence="7" type="ORF">KUCA_T00003332001</name>
</gene>
<keyword evidence="1 3" id="KW-0238">DNA-binding</keyword>
<reference evidence="7" key="1">
    <citation type="submission" date="2013-12" db="EMBL/GenBank/DDBJ databases">
        <authorList>
            <person name="Genoscope - CEA"/>
        </authorList>
    </citation>
    <scope>NUCLEOTIDE SEQUENCE</scope>
    <source>
        <strain evidence="7">CBS 1993</strain>
    </source>
</reference>
<dbReference type="PANTHER" id="PTHR21712">
    <property type="entry name" value="PRE-RRNA-PROCESSING PROTEIN FHL1"/>
    <property type="match status" value="1"/>
</dbReference>
<dbReference type="InterPro" id="IPR000253">
    <property type="entry name" value="FHA_dom"/>
</dbReference>
<evidence type="ECO:0000313" key="8">
    <source>
        <dbReference type="Proteomes" id="UP000019384"/>
    </source>
</evidence>
<feature type="region of interest" description="Disordered" evidence="4">
    <location>
        <begin position="1"/>
        <end position="62"/>
    </location>
</feature>
<dbReference type="GO" id="GO:0003700">
    <property type="term" value="F:DNA-binding transcription factor activity"/>
    <property type="evidence" value="ECO:0007669"/>
    <property type="project" value="InterPro"/>
</dbReference>
<keyword evidence="8" id="KW-1185">Reference proteome</keyword>
<evidence type="ECO:0000259" key="5">
    <source>
        <dbReference type="PROSITE" id="PS50006"/>
    </source>
</evidence>
<dbReference type="PROSITE" id="PS00658">
    <property type="entry name" value="FORK_HEAD_2"/>
    <property type="match status" value="1"/>
</dbReference>
<feature type="compositionally biased region" description="Basic and acidic residues" evidence="4">
    <location>
        <begin position="257"/>
        <end position="266"/>
    </location>
</feature>
<keyword evidence="2 3" id="KW-0539">Nucleus</keyword>
<feature type="DNA-binding region" description="Fork-head" evidence="3">
    <location>
        <begin position="331"/>
        <end position="407"/>
    </location>
</feature>
<dbReference type="OrthoDB" id="5954824at2759"/>
<dbReference type="SUPFAM" id="SSF46785">
    <property type="entry name" value="Winged helix' DNA-binding domain"/>
    <property type="match status" value="1"/>
</dbReference>
<dbReference type="CDD" id="cd22701">
    <property type="entry name" value="FHA_FKH1-like"/>
    <property type="match status" value="1"/>
</dbReference>
<organism evidence="7 8">
    <name type="scientific">Kuraishia capsulata CBS 1993</name>
    <dbReference type="NCBI Taxonomy" id="1382522"/>
    <lineage>
        <taxon>Eukaryota</taxon>
        <taxon>Fungi</taxon>
        <taxon>Dikarya</taxon>
        <taxon>Ascomycota</taxon>
        <taxon>Saccharomycotina</taxon>
        <taxon>Pichiomycetes</taxon>
        <taxon>Pichiales</taxon>
        <taxon>Pichiaceae</taxon>
        <taxon>Kuraishia</taxon>
    </lineage>
</organism>
<dbReference type="Proteomes" id="UP000019384">
    <property type="component" value="Unassembled WGS sequence"/>
</dbReference>
<feature type="region of interest" description="Disordered" evidence="4">
    <location>
        <begin position="648"/>
        <end position="847"/>
    </location>
</feature>
<reference evidence="7" key="2">
    <citation type="submission" date="2014-02" db="EMBL/GenBank/DDBJ databases">
        <title>Complete DNA sequence of /Kuraishia capsulata/ illustrates novel genomic features among budding yeasts (/Saccharomycotina/).</title>
        <authorList>
            <person name="Morales L."/>
            <person name="Noel B."/>
            <person name="Porcel B."/>
            <person name="Marcet-Houben M."/>
            <person name="Hullo M-F."/>
            <person name="Sacerdot C."/>
            <person name="Tekaia F."/>
            <person name="Leh-Louis V."/>
            <person name="Despons L."/>
            <person name="Khanna V."/>
            <person name="Aury J-M."/>
            <person name="Barbe V."/>
            <person name="Couloux A."/>
            <person name="Labadie K."/>
            <person name="Pelletier E."/>
            <person name="Souciet J-L."/>
            <person name="Boekhout T."/>
            <person name="Gabaldon T."/>
            <person name="Wincker P."/>
            <person name="Dujon B."/>
        </authorList>
    </citation>
    <scope>NUCLEOTIDE SEQUENCE</scope>
    <source>
        <strain evidence="7">CBS 1993</strain>
    </source>
</reference>
<feature type="compositionally biased region" description="Basic and acidic residues" evidence="4">
    <location>
        <begin position="779"/>
        <end position="796"/>
    </location>
</feature>
<dbReference type="GO" id="GO:0005634">
    <property type="term" value="C:nucleus"/>
    <property type="evidence" value="ECO:0007669"/>
    <property type="project" value="UniProtKB-SubCell"/>
</dbReference>
<feature type="compositionally biased region" description="Low complexity" evidence="4">
    <location>
        <begin position="654"/>
        <end position="668"/>
    </location>
</feature>
<feature type="compositionally biased region" description="Low complexity" evidence="4">
    <location>
        <begin position="448"/>
        <end position="464"/>
    </location>
</feature>
<dbReference type="InterPro" id="IPR030456">
    <property type="entry name" value="TF_fork_head_CS_2"/>
</dbReference>
<evidence type="ECO:0000256" key="3">
    <source>
        <dbReference type="PROSITE-ProRule" id="PRU00089"/>
    </source>
</evidence>
<comment type="subcellular location">
    <subcellularLocation>
        <location evidence="3">Nucleus</location>
    </subcellularLocation>
</comment>
<dbReference type="SMART" id="SM00240">
    <property type="entry name" value="FHA"/>
    <property type="match status" value="1"/>
</dbReference>
<dbReference type="InterPro" id="IPR036390">
    <property type="entry name" value="WH_DNA-bd_sf"/>
</dbReference>
<dbReference type="SMART" id="SM00339">
    <property type="entry name" value="FH"/>
    <property type="match status" value="1"/>
</dbReference>
<evidence type="ECO:0000256" key="4">
    <source>
        <dbReference type="SAM" id="MobiDB-lite"/>
    </source>
</evidence>
<dbReference type="GeneID" id="34520737"/>
<accession>W6MLH0</accession>
<dbReference type="STRING" id="1382522.W6MLH0"/>
<dbReference type="Pfam" id="PF00498">
    <property type="entry name" value="FHA"/>
    <property type="match status" value="1"/>
</dbReference>
<protein>
    <submittedName>
        <fullName evidence="7">Uncharacterized protein</fullName>
    </submittedName>
</protein>
<feature type="compositionally biased region" description="Low complexity" evidence="4">
    <location>
        <begin position="742"/>
        <end position="760"/>
    </location>
</feature>
<dbReference type="CDD" id="cd00059">
    <property type="entry name" value="FH_FOX"/>
    <property type="match status" value="1"/>
</dbReference>
<dbReference type="InterPro" id="IPR045178">
    <property type="entry name" value="Fhl1/FHA1"/>
</dbReference>
<dbReference type="PROSITE" id="PS50006">
    <property type="entry name" value="FHA_DOMAIN"/>
    <property type="match status" value="1"/>
</dbReference>
<evidence type="ECO:0000256" key="2">
    <source>
        <dbReference type="ARBA" id="ARBA00023242"/>
    </source>
</evidence>
<name>W6MLH0_9ASCO</name>
<dbReference type="InterPro" id="IPR036388">
    <property type="entry name" value="WH-like_DNA-bd_sf"/>
</dbReference>
<dbReference type="PRINTS" id="PR00053">
    <property type="entry name" value="FORKHEAD"/>
</dbReference>
<dbReference type="HOGENOM" id="CLU_336509_0_0_1"/>
<dbReference type="InterPro" id="IPR008984">
    <property type="entry name" value="SMAD_FHA_dom_sf"/>
</dbReference>
<dbReference type="AlphaFoldDB" id="W6MLH0"/>
<feature type="domain" description="FHA" evidence="5">
    <location>
        <begin position="130"/>
        <end position="188"/>
    </location>
</feature>
<dbReference type="Pfam" id="PF00250">
    <property type="entry name" value="Forkhead"/>
    <property type="match status" value="1"/>
</dbReference>
<evidence type="ECO:0000259" key="6">
    <source>
        <dbReference type="PROSITE" id="PS50039"/>
    </source>
</evidence>
<sequence length="847" mass="91728">METPSAADVQGSLSPRTASNERTRDPRSPGSLQIRQQSVSQSPRGTTPETDPNATVLKEEPLTPVYTATRPVMTGQTVPKLPVLTNENALGSVTLDDPLADSQDQADDRVQAYAMLDFAEFTFYVQTMQVLLGRLVDGDTSTEALDIHLGPTKAISRKHARIFYNFGTQRFELSVLGRNGAFVDDVFVETGVTLPLKNRTRIQIGEIHFRFVLPAEETFPRRIEALAKPINATDAVNLKAALYNTPTSKSRSNSAVEIKDEVERSPTPKVPLLTPIPPYRHAPQPQAQYTTASQLAALQEAARKKEKAKKQAKPVKKVYTLEEIPVEFRAKPACSYSTLIESCLRARGTEKGMSLSEIYRGIQDLYPYYKYCSDGWQSSVRHNLSLNKSFKKVSKEGKGWLWGLDEEYCAERDKVKTRASVPTPAPNPVPTQSQQSAGKTELEPMIPPLSQQSVVPQTQPQPTLRADSTPAPGTLSAASLQSAMAARGKSIAELASEIKRETPKPQPSTSIQAQLAANRAQYAKSQPSTRETSSSPQPGSSVSPPAASGTVPVAPTNPKGLSGDTMKALGYLQQELIKLTKDRKMNDKQTTTAILTQALAMTIAQVNQAARNAGIQGNPLASLIEKNPQHVTKILTAALNAATAQVMKGKPQPHKAAQAPAPAATPVAAPVPVPHQQPQTARPVALSPKPQPASVAEAKPPMAPNAISQGIRKPQYYSRPPNVSGSGAGLKKPSGLNPVKPPVSIAQPSPQPQQSRLPPQADQSVSARDAEFDNLLKSISREATPDDRDTPPMSEKELDDLLNQHSSFVRDEQDEGDIMITGEGLKRPRDDEEDILMGLENKMAKVD</sequence>
<dbReference type="RefSeq" id="XP_022459349.1">
    <property type="nucleotide sequence ID" value="XM_022601736.1"/>
</dbReference>
<feature type="region of interest" description="Disordered" evidence="4">
    <location>
        <begin position="499"/>
        <end position="562"/>
    </location>
</feature>
<feature type="region of interest" description="Disordered" evidence="4">
    <location>
        <begin position="415"/>
        <end position="482"/>
    </location>
</feature>
<evidence type="ECO:0000256" key="1">
    <source>
        <dbReference type="ARBA" id="ARBA00023125"/>
    </source>
</evidence>
<dbReference type="EMBL" id="HG793128">
    <property type="protein sequence ID" value="CDK27354.1"/>
    <property type="molecule type" value="Genomic_DNA"/>
</dbReference>
<dbReference type="PANTHER" id="PTHR21712:SF29">
    <property type="entry name" value="PRE-RRNA-PROCESSING PROTEIN FHL1"/>
    <property type="match status" value="1"/>
</dbReference>
<dbReference type="SUPFAM" id="SSF49879">
    <property type="entry name" value="SMAD/FHA domain"/>
    <property type="match status" value="1"/>
</dbReference>
<proteinExistence type="predicted"/>
<feature type="region of interest" description="Disordered" evidence="4">
    <location>
        <begin position="250"/>
        <end position="278"/>
    </location>
</feature>
<feature type="domain" description="Fork-head" evidence="6">
    <location>
        <begin position="331"/>
        <end position="407"/>
    </location>
</feature>
<dbReference type="PROSITE" id="PS50039">
    <property type="entry name" value="FORK_HEAD_3"/>
    <property type="match status" value="1"/>
</dbReference>
<feature type="compositionally biased region" description="Polar residues" evidence="4">
    <location>
        <begin position="30"/>
        <end position="53"/>
    </location>
</feature>
<dbReference type="GO" id="GO:0060962">
    <property type="term" value="P:regulation of ribosomal protein gene transcription by RNA polymerase II"/>
    <property type="evidence" value="ECO:0007669"/>
    <property type="project" value="InterPro"/>
</dbReference>
<evidence type="ECO:0000313" key="7">
    <source>
        <dbReference type="EMBL" id="CDK27354.1"/>
    </source>
</evidence>
<feature type="compositionally biased region" description="Low complexity" evidence="4">
    <location>
        <begin position="532"/>
        <end position="556"/>
    </location>
</feature>
<dbReference type="GO" id="GO:0043565">
    <property type="term" value="F:sequence-specific DNA binding"/>
    <property type="evidence" value="ECO:0007669"/>
    <property type="project" value="InterPro"/>
</dbReference>
<dbReference type="Gene3D" id="2.60.200.20">
    <property type="match status" value="1"/>
</dbReference>